<dbReference type="Proteomes" id="UP000027219">
    <property type="component" value="Unassembled WGS sequence"/>
</dbReference>
<organism evidence="2 3">
    <name type="scientific">Vibrio fortis</name>
    <dbReference type="NCBI Taxonomy" id="212667"/>
    <lineage>
        <taxon>Bacteria</taxon>
        <taxon>Pseudomonadati</taxon>
        <taxon>Pseudomonadota</taxon>
        <taxon>Gammaproteobacteria</taxon>
        <taxon>Vibrionales</taxon>
        <taxon>Vibrionaceae</taxon>
        <taxon>Vibrio</taxon>
    </lineage>
</organism>
<dbReference type="AlphaFoldDB" id="A0A066UMW1"/>
<keyword evidence="1" id="KW-0812">Transmembrane</keyword>
<evidence type="ECO:0000256" key="1">
    <source>
        <dbReference type="SAM" id="Phobius"/>
    </source>
</evidence>
<keyword evidence="1" id="KW-1133">Transmembrane helix</keyword>
<evidence type="ECO:0000313" key="3">
    <source>
        <dbReference type="Proteomes" id="UP000027219"/>
    </source>
</evidence>
<dbReference type="RefSeq" id="WP_032551381.1">
    <property type="nucleotide sequence ID" value="NZ_JFFR01000020.1"/>
</dbReference>
<dbReference type="STRING" id="212667.VFDL14_23820"/>
<keyword evidence="3" id="KW-1185">Reference proteome</keyword>
<name>A0A066UMW1_9VIBR</name>
<protein>
    <recommendedName>
        <fullName evidence="4">Type 4 fimbrial biogenesis protein PilX N-terminal domain-containing protein</fullName>
    </recommendedName>
</protein>
<keyword evidence="1" id="KW-0472">Membrane</keyword>
<dbReference type="EMBL" id="JFFR01000020">
    <property type="protein sequence ID" value="KDN28420.1"/>
    <property type="molecule type" value="Genomic_DNA"/>
</dbReference>
<feature type="transmembrane region" description="Helical" evidence="1">
    <location>
        <begin position="12"/>
        <end position="30"/>
    </location>
</feature>
<reference evidence="2 3" key="1">
    <citation type="submission" date="2014-02" db="EMBL/GenBank/DDBJ databases">
        <title>Vibrio fortis Dalian14 Genome Sequencing.</title>
        <authorList>
            <person name="Wang Y."/>
            <person name="Song L."/>
            <person name="Liu G."/>
            <person name="Ding J."/>
        </authorList>
    </citation>
    <scope>NUCLEOTIDE SEQUENCE [LARGE SCALE GENOMIC DNA]</scope>
    <source>
        <strain evidence="2 3">Dalian14</strain>
    </source>
</reference>
<accession>A0A066UMW1</accession>
<evidence type="ECO:0008006" key="4">
    <source>
        <dbReference type="Google" id="ProtNLM"/>
    </source>
</evidence>
<dbReference type="OrthoDB" id="5814101at2"/>
<evidence type="ECO:0000313" key="2">
    <source>
        <dbReference type="EMBL" id="KDN28420.1"/>
    </source>
</evidence>
<comment type="caution">
    <text evidence="2">The sequence shown here is derived from an EMBL/GenBank/DDBJ whole genome shotgun (WGS) entry which is preliminary data.</text>
</comment>
<gene>
    <name evidence="2" type="ORF">VFDL14_23820</name>
</gene>
<sequence>MTSKQQRGAITLLLVSILLVGVLIVSLGSFKTTYYQIKRAQNEVQARKDHWQAEGGLECTFSYLRETGKQVSDIVGPSSQPSEFIDWCSPYDQQPKITTRNGTVSGSHVVEAALDRYRVTKTLRDSSLLGAGAIQSTGPIEVIGTLTLQPTAKETPINGNEHECISISFGDLFTYQYDSTHGDSGQVLGLEVKDPSVDGPFSGFEGVCHPDYKTEIAKGATGTTYSIYAPDYYQKNNPAPFKKDFNPDPTLDPFYSFFGIPKTEQNILELSQDSDKFRQIQLLNPTDCGSEIMNHFTAGQTKGLWIEGNCHINASVAANLNAAQLLVIHDGAFALNGAMTYNGVIYHLVDYADSTTKSRIDDFWESITTSSTPSAFTPFVKPLNDLTVEKKTVGIQFASGLPAGGLIFDVKGGVSTIVGDMDLYYRSSANPTDPPSIYQWKKGSWNDF</sequence>
<proteinExistence type="predicted"/>